<keyword evidence="2" id="KW-1185">Reference proteome</keyword>
<organism evidence="1 2">
    <name type="scientific">Ceriporiopsis subvermispora (strain B)</name>
    <name type="common">White-rot fungus</name>
    <name type="synonym">Gelatoporia subvermispora</name>
    <dbReference type="NCBI Taxonomy" id="914234"/>
    <lineage>
        <taxon>Eukaryota</taxon>
        <taxon>Fungi</taxon>
        <taxon>Dikarya</taxon>
        <taxon>Basidiomycota</taxon>
        <taxon>Agaricomycotina</taxon>
        <taxon>Agaricomycetes</taxon>
        <taxon>Polyporales</taxon>
        <taxon>Gelatoporiaceae</taxon>
        <taxon>Gelatoporia</taxon>
    </lineage>
</organism>
<gene>
    <name evidence="1" type="ORF">CERSUDRAFT_38162</name>
</gene>
<protein>
    <submittedName>
        <fullName evidence="1">Uncharacterized protein</fullName>
    </submittedName>
</protein>
<feature type="non-terminal residue" evidence="1">
    <location>
        <position position="1"/>
    </location>
</feature>
<dbReference type="OrthoDB" id="3199698at2759"/>
<dbReference type="STRING" id="914234.M2QUT5"/>
<name>M2QUT5_CERS8</name>
<dbReference type="InterPro" id="IPR041078">
    <property type="entry name" value="Plavaka"/>
</dbReference>
<dbReference type="HOGENOM" id="CLU_006344_17_1_1"/>
<feature type="non-terminal residue" evidence="1">
    <location>
        <position position="83"/>
    </location>
</feature>
<sequence length="83" mass="9509">PFTNDFPRADIHDLISPDILHQLIKGTFKDHLVSWVEEYLNKTHGKAQAAHIMADIDRRIAAAPPFSNLRRFPDGRGFKQWTG</sequence>
<dbReference type="AlphaFoldDB" id="M2QUT5"/>
<reference evidence="1 2" key="1">
    <citation type="journal article" date="2012" name="Proc. Natl. Acad. Sci. U.S.A.">
        <title>Comparative genomics of Ceriporiopsis subvermispora and Phanerochaete chrysosporium provide insight into selective ligninolysis.</title>
        <authorList>
            <person name="Fernandez-Fueyo E."/>
            <person name="Ruiz-Duenas F.J."/>
            <person name="Ferreira P."/>
            <person name="Floudas D."/>
            <person name="Hibbett D.S."/>
            <person name="Canessa P."/>
            <person name="Larrondo L.F."/>
            <person name="James T.Y."/>
            <person name="Seelenfreund D."/>
            <person name="Lobos S."/>
            <person name="Polanco R."/>
            <person name="Tello M."/>
            <person name="Honda Y."/>
            <person name="Watanabe T."/>
            <person name="Watanabe T."/>
            <person name="Ryu J.S."/>
            <person name="Kubicek C.P."/>
            <person name="Schmoll M."/>
            <person name="Gaskell J."/>
            <person name="Hammel K.E."/>
            <person name="St John F.J."/>
            <person name="Vanden Wymelenberg A."/>
            <person name="Sabat G."/>
            <person name="Splinter BonDurant S."/>
            <person name="Syed K."/>
            <person name="Yadav J.S."/>
            <person name="Doddapaneni H."/>
            <person name="Subramanian V."/>
            <person name="Lavin J.L."/>
            <person name="Oguiza J.A."/>
            <person name="Perez G."/>
            <person name="Pisabarro A.G."/>
            <person name="Ramirez L."/>
            <person name="Santoyo F."/>
            <person name="Master E."/>
            <person name="Coutinho P.M."/>
            <person name="Henrissat B."/>
            <person name="Lombard V."/>
            <person name="Magnuson J.K."/>
            <person name="Kuees U."/>
            <person name="Hori C."/>
            <person name="Igarashi K."/>
            <person name="Samejima M."/>
            <person name="Held B.W."/>
            <person name="Barry K.W."/>
            <person name="LaButti K.M."/>
            <person name="Lapidus A."/>
            <person name="Lindquist E.A."/>
            <person name="Lucas S.M."/>
            <person name="Riley R."/>
            <person name="Salamov A.A."/>
            <person name="Hoffmeister D."/>
            <person name="Schwenk D."/>
            <person name="Hadar Y."/>
            <person name="Yarden O."/>
            <person name="de Vries R.P."/>
            <person name="Wiebenga A."/>
            <person name="Stenlid J."/>
            <person name="Eastwood D."/>
            <person name="Grigoriev I.V."/>
            <person name="Berka R.M."/>
            <person name="Blanchette R.A."/>
            <person name="Kersten P."/>
            <person name="Martinez A.T."/>
            <person name="Vicuna R."/>
            <person name="Cullen D."/>
        </authorList>
    </citation>
    <scope>NUCLEOTIDE SEQUENCE [LARGE SCALE GENOMIC DNA]</scope>
    <source>
        <strain evidence="1 2">B</strain>
    </source>
</reference>
<dbReference type="Pfam" id="PF18759">
    <property type="entry name" value="Plavaka"/>
    <property type="match status" value="1"/>
</dbReference>
<accession>M2QUT5</accession>
<dbReference type="EMBL" id="KB446421">
    <property type="protein sequence ID" value="EMD30276.1"/>
    <property type="molecule type" value="Genomic_DNA"/>
</dbReference>
<evidence type="ECO:0000313" key="1">
    <source>
        <dbReference type="EMBL" id="EMD30276.1"/>
    </source>
</evidence>
<proteinExistence type="predicted"/>
<evidence type="ECO:0000313" key="2">
    <source>
        <dbReference type="Proteomes" id="UP000016930"/>
    </source>
</evidence>
<dbReference type="Proteomes" id="UP000016930">
    <property type="component" value="Unassembled WGS sequence"/>
</dbReference>